<dbReference type="InParanoid" id="L5JTE8"/>
<dbReference type="AlphaFoldDB" id="L5JTE8"/>
<evidence type="ECO:0000256" key="2">
    <source>
        <dbReference type="ARBA" id="ARBA00022692"/>
    </source>
</evidence>
<feature type="transmembrane region" description="Helical" evidence="6">
    <location>
        <begin position="55"/>
        <end position="80"/>
    </location>
</feature>
<dbReference type="PANTHER" id="PTHR11662:SF284">
    <property type="entry name" value="SMALL INTESTINE URATE EXPORTER-RELATED"/>
    <property type="match status" value="1"/>
</dbReference>
<dbReference type="Proteomes" id="UP000010552">
    <property type="component" value="Unassembled WGS sequence"/>
</dbReference>
<dbReference type="InterPro" id="IPR036259">
    <property type="entry name" value="MFS_trans_sf"/>
</dbReference>
<feature type="transmembrane region" description="Helical" evidence="6">
    <location>
        <begin position="92"/>
        <end position="112"/>
    </location>
</feature>
<dbReference type="Pfam" id="PF07690">
    <property type="entry name" value="MFS_1"/>
    <property type="match status" value="1"/>
</dbReference>
<feature type="region of interest" description="Disordered" evidence="5">
    <location>
        <begin position="210"/>
        <end position="231"/>
    </location>
</feature>
<keyword evidence="8" id="KW-1185">Reference proteome</keyword>
<reference evidence="8" key="1">
    <citation type="journal article" date="2013" name="Science">
        <title>Comparative analysis of bat genomes provides insight into the evolution of flight and immunity.</title>
        <authorList>
            <person name="Zhang G."/>
            <person name="Cowled C."/>
            <person name="Shi Z."/>
            <person name="Huang Z."/>
            <person name="Bishop-Lilly K.A."/>
            <person name="Fang X."/>
            <person name="Wynne J.W."/>
            <person name="Xiong Z."/>
            <person name="Baker M.L."/>
            <person name="Zhao W."/>
            <person name="Tachedjian M."/>
            <person name="Zhu Y."/>
            <person name="Zhou P."/>
            <person name="Jiang X."/>
            <person name="Ng J."/>
            <person name="Yang L."/>
            <person name="Wu L."/>
            <person name="Xiao J."/>
            <person name="Feng Y."/>
            <person name="Chen Y."/>
            <person name="Sun X."/>
            <person name="Zhang Y."/>
            <person name="Marsh G.A."/>
            <person name="Crameri G."/>
            <person name="Broder C.C."/>
            <person name="Frey K.G."/>
            <person name="Wang L.F."/>
            <person name="Wang J."/>
        </authorList>
    </citation>
    <scope>NUCLEOTIDE SEQUENCE [LARGE SCALE GENOMIC DNA]</scope>
</reference>
<gene>
    <name evidence="7" type="ORF">PAL_GLEAN10005283</name>
</gene>
<sequence length="266" mass="27096">MNLSIALPAMVNVTVLPGAPPDGPPADAQDSSNDTAKEPEALAPVYDWSPEAQGFLLSALSVGSFLASIPSGFVVGVCGVKYPVGVAMLASSVLNLFVPLAADAGVASLFALRTVQGVAQVPGAPQREGDGAPRGRAEPTVGLAPQVVVSVGQYAAWVKWAPALEKNQLVAIAASGNRCPACPPAPPSLTTADTYRARRTSISSGTAQKLLRATRPLGEAGSEPRASDGRLRLPPLCHLLPAVAGLLGVHRPEPLTQGALPTSVQA</sequence>
<evidence type="ECO:0000256" key="6">
    <source>
        <dbReference type="SAM" id="Phobius"/>
    </source>
</evidence>
<proteinExistence type="predicted"/>
<comment type="subcellular location">
    <subcellularLocation>
        <location evidence="1">Membrane</location>
        <topology evidence="1">Multi-pass membrane protein</topology>
    </subcellularLocation>
</comment>
<dbReference type="InterPro" id="IPR050382">
    <property type="entry name" value="MFS_Na/Anion_cotransporter"/>
</dbReference>
<protein>
    <submittedName>
        <fullName evidence="7">Putative small intestine sodium-dependent phosphate transport protein</fullName>
    </submittedName>
</protein>
<evidence type="ECO:0000256" key="4">
    <source>
        <dbReference type="ARBA" id="ARBA00023136"/>
    </source>
</evidence>
<name>L5JTE8_PTEAL</name>
<evidence type="ECO:0000256" key="5">
    <source>
        <dbReference type="SAM" id="MobiDB-lite"/>
    </source>
</evidence>
<keyword evidence="4 6" id="KW-0472">Membrane</keyword>
<evidence type="ECO:0000313" key="7">
    <source>
        <dbReference type="EMBL" id="ELK02704.1"/>
    </source>
</evidence>
<feature type="region of interest" description="Disordered" evidence="5">
    <location>
        <begin position="18"/>
        <end position="37"/>
    </location>
</feature>
<dbReference type="GO" id="GO:0016324">
    <property type="term" value="C:apical plasma membrane"/>
    <property type="evidence" value="ECO:0007669"/>
    <property type="project" value="TreeGrafter"/>
</dbReference>
<evidence type="ECO:0000256" key="3">
    <source>
        <dbReference type="ARBA" id="ARBA00022989"/>
    </source>
</evidence>
<accession>L5JTE8</accession>
<dbReference type="STRING" id="9402.L5JTE8"/>
<dbReference type="InterPro" id="IPR011701">
    <property type="entry name" value="MFS"/>
</dbReference>
<dbReference type="EMBL" id="KB031119">
    <property type="protein sequence ID" value="ELK02704.1"/>
    <property type="molecule type" value="Genomic_DNA"/>
</dbReference>
<keyword evidence="2 6" id="KW-0812">Transmembrane</keyword>
<dbReference type="GO" id="GO:0044341">
    <property type="term" value="P:sodium-dependent phosphate transport"/>
    <property type="evidence" value="ECO:0007669"/>
    <property type="project" value="TreeGrafter"/>
</dbReference>
<evidence type="ECO:0000313" key="8">
    <source>
        <dbReference type="Proteomes" id="UP000010552"/>
    </source>
</evidence>
<organism evidence="7 8">
    <name type="scientific">Pteropus alecto</name>
    <name type="common">Black flying fox</name>
    <dbReference type="NCBI Taxonomy" id="9402"/>
    <lineage>
        <taxon>Eukaryota</taxon>
        <taxon>Metazoa</taxon>
        <taxon>Chordata</taxon>
        <taxon>Craniata</taxon>
        <taxon>Vertebrata</taxon>
        <taxon>Euteleostomi</taxon>
        <taxon>Mammalia</taxon>
        <taxon>Eutheria</taxon>
        <taxon>Laurasiatheria</taxon>
        <taxon>Chiroptera</taxon>
        <taxon>Yinpterochiroptera</taxon>
        <taxon>Pteropodoidea</taxon>
        <taxon>Pteropodidae</taxon>
        <taxon>Pteropodinae</taxon>
        <taxon>Pteropus</taxon>
    </lineage>
</organism>
<dbReference type="PANTHER" id="PTHR11662">
    <property type="entry name" value="SOLUTE CARRIER FAMILY 17"/>
    <property type="match status" value="1"/>
</dbReference>
<dbReference type="GO" id="GO:0006820">
    <property type="term" value="P:monoatomic anion transport"/>
    <property type="evidence" value="ECO:0007669"/>
    <property type="project" value="TreeGrafter"/>
</dbReference>
<evidence type="ECO:0000256" key="1">
    <source>
        <dbReference type="ARBA" id="ARBA00004141"/>
    </source>
</evidence>
<dbReference type="SUPFAM" id="SSF103473">
    <property type="entry name" value="MFS general substrate transporter"/>
    <property type="match status" value="1"/>
</dbReference>
<dbReference type="GO" id="GO:0022857">
    <property type="term" value="F:transmembrane transporter activity"/>
    <property type="evidence" value="ECO:0007669"/>
    <property type="project" value="InterPro"/>
</dbReference>
<keyword evidence="3 6" id="KW-1133">Transmembrane helix</keyword>
<dbReference type="Gene3D" id="1.20.1250.20">
    <property type="entry name" value="MFS general substrate transporter like domains"/>
    <property type="match status" value="1"/>
</dbReference>